<dbReference type="STRING" id="425514.SAMN05443550_113129"/>
<accession>A0A1H4H7F2</accession>
<organism evidence="2 3">
    <name type="scientific">Pedobacter hartonius</name>
    <dbReference type="NCBI Taxonomy" id="425514"/>
    <lineage>
        <taxon>Bacteria</taxon>
        <taxon>Pseudomonadati</taxon>
        <taxon>Bacteroidota</taxon>
        <taxon>Sphingobacteriia</taxon>
        <taxon>Sphingobacteriales</taxon>
        <taxon>Sphingobacteriaceae</taxon>
        <taxon>Pedobacter</taxon>
    </lineage>
</organism>
<dbReference type="AlphaFoldDB" id="A0A1H4H7F2"/>
<keyword evidence="3" id="KW-1185">Reference proteome</keyword>
<evidence type="ECO:0000313" key="2">
    <source>
        <dbReference type="EMBL" id="SEB17018.1"/>
    </source>
</evidence>
<feature type="region of interest" description="Disordered" evidence="1">
    <location>
        <begin position="170"/>
        <end position="191"/>
    </location>
</feature>
<proteinExistence type="predicted"/>
<evidence type="ECO:0000313" key="3">
    <source>
        <dbReference type="Proteomes" id="UP000198850"/>
    </source>
</evidence>
<protein>
    <recommendedName>
        <fullName evidence="4">DUF3945 domain-containing protein</fullName>
    </recommendedName>
</protein>
<name>A0A1H4H7F2_9SPHI</name>
<dbReference type="EMBL" id="FNRA01000013">
    <property type="protein sequence ID" value="SEB17018.1"/>
    <property type="molecule type" value="Genomic_DNA"/>
</dbReference>
<sequence length="191" mass="21842">MIFQVSIRDRLHKDFQRAFYGSKTHNIYIKDGNGFTINQAANLIQGRSVFRTDLLNINGQEYKAWITLELNQPKDGYGNFRSKMFSEGYGFNLNEVLSRYSIKELEDPGLMEKLETSLKNGGSPLVTVNKNGEDIRLRIAAVPQFTQINFYEQNGKPVMREQFLTSKAQEKLAHKTEGHQQGMSKSQGLSR</sequence>
<feature type="compositionally biased region" description="Polar residues" evidence="1">
    <location>
        <begin position="179"/>
        <end position="191"/>
    </location>
</feature>
<evidence type="ECO:0008006" key="4">
    <source>
        <dbReference type="Google" id="ProtNLM"/>
    </source>
</evidence>
<evidence type="ECO:0000256" key="1">
    <source>
        <dbReference type="SAM" id="MobiDB-lite"/>
    </source>
</evidence>
<gene>
    <name evidence="2" type="ORF">SAMN05443550_113129</name>
</gene>
<dbReference type="Proteomes" id="UP000198850">
    <property type="component" value="Unassembled WGS sequence"/>
</dbReference>
<reference evidence="2 3" key="1">
    <citation type="submission" date="2016-10" db="EMBL/GenBank/DDBJ databases">
        <authorList>
            <person name="de Groot N.N."/>
        </authorList>
    </citation>
    <scope>NUCLEOTIDE SEQUENCE [LARGE SCALE GENOMIC DNA]</scope>
    <source>
        <strain evidence="2 3">DSM 19033</strain>
    </source>
</reference>